<gene>
    <name evidence="2" type="ORF">Tcan_15942</name>
</gene>
<sequence>MNRYGQIRESRHSPFFLAKYTLLTICAHSLSSICDHLQKKGTALNTTQVNRIMNGVEIFNATVVCALTVAAILITALAFFILVHYHGMTVPRGVQKKLLISLFLYCIPLNILNAPNSVDSFLLIIASMNPANEATLSNYYPSNSFVESYCNRVRTIVISLCTLLVIPSYRASLLSMFVHSSRNTRIVQPETSHTVNKRAPVYVYTLSMNLPRQSAVESRAIGRHI</sequence>
<keyword evidence="1" id="KW-1133">Transmembrane helix</keyword>
<comment type="caution">
    <text evidence="2">The sequence shown here is derived from an EMBL/GenBank/DDBJ whole genome shotgun (WGS) entry which is preliminary data.</text>
</comment>
<evidence type="ECO:0000313" key="3">
    <source>
        <dbReference type="Proteomes" id="UP000031036"/>
    </source>
</evidence>
<keyword evidence="3" id="KW-1185">Reference proteome</keyword>
<reference evidence="2 3" key="1">
    <citation type="submission" date="2014-11" db="EMBL/GenBank/DDBJ databases">
        <title>Genetic blueprint of the zoonotic pathogen Toxocara canis.</title>
        <authorList>
            <person name="Zhu X.-Q."/>
            <person name="Korhonen P.K."/>
            <person name="Cai H."/>
            <person name="Young N.D."/>
            <person name="Nejsum P."/>
            <person name="von Samson-Himmelstjerna G."/>
            <person name="Boag P.R."/>
            <person name="Tan P."/>
            <person name="Li Q."/>
            <person name="Min J."/>
            <person name="Yang Y."/>
            <person name="Wang X."/>
            <person name="Fang X."/>
            <person name="Hall R.S."/>
            <person name="Hofmann A."/>
            <person name="Sternberg P.W."/>
            <person name="Jex A.R."/>
            <person name="Gasser R.B."/>
        </authorList>
    </citation>
    <scope>NUCLEOTIDE SEQUENCE [LARGE SCALE GENOMIC DNA]</scope>
    <source>
        <strain evidence="2">PN_DK_2014</strain>
    </source>
</reference>
<evidence type="ECO:0000256" key="1">
    <source>
        <dbReference type="SAM" id="Phobius"/>
    </source>
</evidence>
<keyword evidence="1" id="KW-0472">Membrane</keyword>
<feature type="transmembrane region" description="Helical" evidence="1">
    <location>
        <begin position="156"/>
        <end position="178"/>
    </location>
</feature>
<proteinExistence type="predicted"/>
<dbReference type="Proteomes" id="UP000031036">
    <property type="component" value="Unassembled WGS sequence"/>
</dbReference>
<dbReference type="EMBL" id="JPKZ01001797">
    <property type="protein sequence ID" value="KHN80040.1"/>
    <property type="molecule type" value="Genomic_DNA"/>
</dbReference>
<feature type="transmembrane region" description="Helical" evidence="1">
    <location>
        <begin position="58"/>
        <end position="85"/>
    </location>
</feature>
<accession>A0A0B2VGE4</accession>
<organism evidence="2 3">
    <name type="scientific">Toxocara canis</name>
    <name type="common">Canine roundworm</name>
    <dbReference type="NCBI Taxonomy" id="6265"/>
    <lineage>
        <taxon>Eukaryota</taxon>
        <taxon>Metazoa</taxon>
        <taxon>Ecdysozoa</taxon>
        <taxon>Nematoda</taxon>
        <taxon>Chromadorea</taxon>
        <taxon>Rhabditida</taxon>
        <taxon>Spirurina</taxon>
        <taxon>Ascaridomorpha</taxon>
        <taxon>Ascaridoidea</taxon>
        <taxon>Toxocaridae</taxon>
        <taxon>Toxocara</taxon>
    </lineage>
</organism>
<evidence type="ECO:0000313" key="2">
    <source>
        <dbReference type="EMBL" id="KHN80040.1"/>
    </source>
</evidence>
<protein>
    <submittedName>
        <fullName evidence="2">Uncharacterized protein</fullName>
    </submittedName>
</protein>
<dbReference type="AlphaFoldDB" id="A0A0B2VGE4"/>
<name>A0A0B2VGE4_TOXCA</name>
<keyword evidence="1" id="KW-0812">Transmembrane</keyword>